<keyword evidence="1" id="KW-0732">Signal</keyword>
<gene>
    <name evidence="2" type="ORF">J3Q64DRAFT_1768249</name>
</gene>
<evidence type="ECO:0000256" key="1">
    <source>
        <dbReference type="SAM" id="SignalP"/>
    </source>
</evidence>
<dbReference type="Proteomes" id="UP001448207">
    <property type="component" value="Unassembled WGS sequence"/>
</dbReference>
<evidence type="ECO:0000313" key="2">
    <source>
        <dbReference type="EMBL" id="KAL0077558.1"/>
    </source>
</evidence>
<proteinExistence type="predicted"/>
<evidence type="ECO:0008006" key="4">
    <source>
        <dbReference type="Google" id="ProtNLM"/>
    </source>
</evidence>
<feature type="signal peptide" evidence="1">
    <location>
        <begin position="1"/>
        <end position="16"/>
    </location>
</feature>
<accession>A0ABR3ANB5</accession>
<sequence>MFQFLSFLFFFYFSACLYKPKNNNKRKKKMTSTKSLPHHQWHHQNQTLDFLLPKYYEHDLTQEDHDINDSIQLPHISSFRSTNRPARDPELAMGDCDAMYAATLLNSEFVDWLQKDSLDNSCSSDSSNPTAQSASSLFCLPTIDRLRMLLGHISPDNLDSGRALLDSKGKKKA</sequence>
<organism evidence="2 3">
    <name type="scientific">Phycomyces blakesleeanus</name>
    <dbReference type="NCBI Taxonomy" id="4837"/>
    <lineage>
        <taxon>Eukaryota</taxon>
        <taxon>Fungi</taxon>
        <taxon>Fungi incertae sedis</taxon>
        <taxon>Mucoromycota</taxon>
        <taxon>Mucoromycotina</taxon>
        <taxon>Mucoromycetes</taxon>
        <taxon>Mucorales</taxon>
        <taxon>Phycomycetaceae</taxon>
        <taxon>Phycomyces</taxon>
    </lineage>
</organism>
<feature type="chain" id="PRO_5045987939" description="Homeodomain-like DNA binding domain-containing transcription factor" evidence="1">
    <location>
        <begin position="17"/>
        <end position="173"/>
    </location>
</feature>
<reference evidence="2 3" key="1">
    <citation type="submission" date="2024-04" db="EMBL/GenBank/DDBJ databases">
        <title>Symmetric and asymmetric DNA N6-adenine methylation regulates different biological responses in Mucorales.</title>
        <authorList>
            <consortium name="Lawrence Berkeley National Laboratory"/>
            <person name="Lax C."/>
            <person name="Mondo S.J."/>
            <person name="Osorio-Concepcion M."/>
            <person name="Muszewska A."/>
            <person name="Corrochano-Luque M."/>
            <person name="Gutierrez G."/>
            <person name="Riley R."/>
            <person name="Lipzen A."/>
            <person name="Guo J."/>
            <person name="Hundley H."/>
            <person name="Amirebrahimi M."/>
            <person name="Ng V."/>
            <person name="Lorenzo-Gutierrez D."/>
            <person name="Binder U."/>
            <person name="Yang J."/>
            <person name="Song Y."/>
            <person name="Canovas D."/>
            <person name="Navarro E."/>
            <person name="Freitag M."/>
            <person name="Gabaldon T."/>
            <person name="Grigoriev I.V."/>
            <person name="Corrochano L.M."/>
            <person name="Nicolas F.E."/>
            <person name="Garre V."/>
        </authorList>
    </citation>
    <scope>NUCLEOTIDE SEQUENCE [LARGE SCALE GENOMIC DNA]</scope>
    <source>
        <strain evidence="2 3">L51</strain>
    </source>
</reference>
<protein>
    <recommendedName>
        <fullName evidence="4">Homeodomain-like DNA binding domain-containing transcription factor</fullName>
    </recommendedName>
</protein>
<comment type="caution">
    <text evidence="2">The sequence shown here is derived from an EMBL/GenBank/DDBJ whole genome shotgun (WGS) entry which is preliminary data.</text>
</comment>
<evidence type="ECO:0000313" key="3">
    <source>
        <dbReference type="Proteomes" id="UP001448207"/>
    </source>
</evidence>
<name>A0ABR3ANB5_PHYBL</name>
<dbReference type="EMBL" id="JBCLYO010000027">
    <property type="protein sequence ID" value="KAL0077558.1"/>
    <property type="molecule type" value="Genomic_DNA"/>
</dbReference>
<keyword evidence="3" id="KW-1185">Reference proteome</keyword>